<dbReference type="Proteomes" id="UP000515908">
    <property type="component" value="Chromosome 01"/>
</dbReference>
<dbReference type="AlphaFoldDB" id="A0A7G2C0P6"/>
<keyword evidence="4" id="KW-1185">Reference proteome</keyword>
<evidence type="ECO:0000313" key="4">
    <source>
        <dbReference type="Proteomes" id="UP000515908"/>
    </source>
</evidence>
<dbReference type="GO" id="GO:0030030">
    <property type="term" value="P:cell projection organization"/>
    <property type="evidence" value="ECO:0007669"/>
    <property type="project" value="UniProtKB-KW"/>
</dbReference>
<dbReference type="InterPro" id="IPR011677">
    <property type="entry name" value="TCTN1-3_dom"/>
</dbReference>
<keyword evidence="1" id="KW-0732">Signal</keyword>
<gene>
    <name evidence="3" type="ORF">ADEAN_000031200</name>
</gene>
<evidence type="ECO:0000259" key="2">
    <source>
        <dbReference type="Pfam" id="PF07773"/>
    </source>
</evidence>
<feature type="domain" description="Tectonic-1-3" evidence="2">
    <location>
        <begin position="160"/>
        <end position="325"/>
    </location>
</feature>
<dbReference type="VEuPathDB" id="TriTrypDB:ADEAN_000031200"/>
<feature type="chain" id="PRO_5028964081" description="Tectonic-1-3 domain-containing protein" evidence="1">
    <location>
        <begin position="19"/>
        <end position="363"/>
    </location>
</feature>
<evidence type="ECO:0000313" key="3">
    <source>
        <dbReference type="EMBL" id="CAD2212894.1"/>
    </source>
</evidence>
<accession>A0A7G2C0P6</accession>
<dbReference type="OrthoDB" id="2104337at2759"/>
<sequence>MFPISSFINLFLFNRGSGQPSPTTVTPINVRIMATDGTLIEEIMPGSSPVTPNQETVSDGGICYNSVVKVNSRIMYNMSSDNRISSAVLELTVADVPQVNFVPLSFRNIFVAENATVPEFLISGNPGYILGAHLRAGTLMTDPSDPTRKAILEQIEGFLIPSGGRGCAVKNFHSVNFMQSVVSSGCYRSVTEQELMELCATGSKSYIFSAINVSTDSSLRIIDHVASTSDALLNSSSDWIEIKGVNFTENLAILSYDNIQRKCSNIVVGIKFEFVVARAGVEYNPQDIIVGAFATPILGSWKIHNNSDFTSSAKSNIPIRFEVQFSRYDPNSQETIHRKVKAPPILPHLDDSIFYPFRKPYPL</sequence>
<dbReference type="PANTHER" id="PTHR14611:SF2">
    <property type="entry name" value="TECTONIC"/>
    <property type="match status" value="1"/>
</dbReference>
<evidence type="ECO:0000256" key="1">
    <source>
        <dbReference type="SAM" id="SignalP"/>
    </source>
</evidence>
<name>A0A7G2C0P6_9TRYP</name>
<dbReference type="InterPro" id="IPR040354">
    <property type="entry name" value="TCTN1-3"/>
</dbReference>
<feature type="signal peptide" evidence="1">
    <location>
        <begin position="1"/>
        <end position="18"/>
    </location>
</feature>
<reference evidence="3 4" key="1">
    <citation type="submission" date="2020-08" db="EMBL/GenBank/DDBJ databases">
        <authorList>
            <person name="Newling K."/>
            <person name="Davey J."/>
            <person name="Forrester S."/>
        </authorList>
    </citation>
    <scope>NUCLEOTIDE SEQUENCE [LARGE SCALE GENOMIC DNA]</scope>
    <source>
        <strain evidence="4">Crithidia deanei Carvalho (ATCC PRA-265)</strain>
    </source>
</reference>
<proteinExistence type="predicted"/>
<dbReference type="Pfam" id="PF07773">
    <property type="entry name" value="TCTN_DUF1619"/>
    <property type="match status" value="1"/>
</dbReference>
<organism evidence="3 4">
    <name type="scientific">Angomonas deanei</name>
    <dbReference type="NCBI Taxonomy" id="59799"/>
    <lineage>
        <taxon>Eukaryota</taxon>
        <taxon>Discoba</taxon>
        <taxon>Euglenozoa</taxon>
        <taxon>Kinetoplastea</taxon>
        <taxon>Metakinetoplastina</taxon>
        <taxon>Trypanosomatida</taxon>
        <taxon>Trypanosomatidae</taxon>
        <taxon>Strigomonadinae</taxon>
        <taxon>Angomonas</taxon>
    </lineage>
</organism>
<dbReference type="EMBL" id="LR877145">
    <property type="protein sequence ID" value="CAD2212894.1"/>
    <property type="molecule type" value="Genomic_DNA"/>
</dbReference>
<protein>
    <recommendedName>
        <fullName evidence="2">Tectonic-1-3 domain-containing protein</fullName>
    </recommendedName>
</protein>
<dbReference type="PANTHER" id="PTHR14611">
    <property type="entry name" value="TECTONIC FAMILY MEMBER"/>
    <property type="match status" value="1"/>
</dbReference>